<dbReference type="InterPro" id="IPR051199">
    <property type="entry name" value="LPS_LOS_Heptosyltrfase"/>
</dbReference>
<dbReference type="GO" id="GO:0005829">
    <property type="term" value="C:cytosol"/>
    <property type="evidence" value="ECO:0007669"/>
    <property type="project" value="TreeGrafter"/>
</dbReference>
<dbReference type="EMBL" id="SDMK01000001">
    <property type="protein sequence ID" value="RXS98139.1"/>
    <property type="molecule type" value="Genomic_DNA"/>
</dbReference>
<dbReference type="Proteomes" id="UP000290253">
    <property type="component" value="Unassembled WGS sequence"/>
</dbReference>
<sequence>MGDILHSLPAVTALRQRYPDWYMGWAVEPQWTGLLAAPDSDVRGISQPLVDRLHVVPAKRWAREPFARRTWSAIRELRRELQDAHYDACLDLQGAVRSAMIGRLAGTGRIIGEDKPREAAARWLFHDRVPTEGVHVIEQAVEVTSRLAGVPLPVVPPALPVDPETEQAADAFRRPFVLLNPGAGWGAKRWPIERYAVVAHALHAAGYGIVVNLGPGEKFLGKELRAAAGDFVQLTEPSLTELIALTRRCSLLIAGDTGPLHLASALGRPVVGIFGPTDPARNGPFGGRFHVLRHPESRRDHTRRAEPESGLLTITPEAVLEAALDLLDARNKENL</sequence>
<comment type="caution">
    <text evidence="3">The sequence shown here is derived from an EMBL/GenBank/DDBJ whole genome shotgun (WGS) entry which is preliminary data.</text>
</comment>
<dbReference type="PANTHER" id="PTHR30160">
    <property type="entry name" value="TETRAACYLDISACCHARIDE 4'-KINASE-RELATED"/>
    <property type="match status" value="1"/>
</dbReference>
<accession>A0A4Q1SKY6</accession>
<organism evidence="3 4">
    <name type="scientific">Silvibacterium dinghuense</name>
    <dbReference type="NCBI Taxonomy" id="1560006"/>
    <lineage>
        <taxon>Bacteria</taxon>
        <taxon>Pseudomonadati</taxon>
        <taxon>Acidobacteriota</taxon>
        <taxon>Terriglobia</taxon>
        <taxon>Terriglobales</taxon>
        <taxon>Acidobacteriaceae</taxon>
        <taxon>Silvibacterium</taxon>
    </lineage>
</organism>
<keyword evidence="1" id="KW-0328">Glycosyltransferase</keyword>
<evidence type="ECO:0000256" key="1">
    <source>
        <dbReference type="ARBA" id="ARBA00022676"/>
    </source>
</evidence>
<protein>
    <submittedName>
        <fullName evidence="3">Glycosyltransferase family 9 protein</fullName>
    </submittedName>
</protein>
<dbReference type="AlphaFoldDB" id="A0A4Q1SKY6"/>
<evidence type="ECO:0000256" key="2">
    <source>
        <dbReference type="ARBA" id="ARBA00022679"/>
    </source>
</evidence>
<keyword evidence="2 3" id="KW-0808">Transferase</keyword>
<reference evidence="3 4" key="1">
    <citation type="journal article" date="2016" name="Int. J. Syst. Evol. Microbiol.">
        <title>Acidipila dinghuensis sp. nov., an acidobacterium isolated from forest soil.</title>
        <authorList>
            <person name="Jiang Y.W."/>
            <person name="Wang J."/>
            <person name="Chen M.H."/>
            <person name="Lv Y.Y."/>
            <person name="Qiu L.H."/>
        </authorList>
    </citation>
    <scope>NUCLEOTIDE SEQUENCE [LARGE SCALE GENOMIC DNA]</scope>
    <source>
        <strain evidence="3 4">DHOF10</strain>
    </source>
</reference>
<keyword evidence="4" id="KW-1185">Reference proteome</keyword>
<dbReference type="Gene3D" id="3.40.50.2000">
    <property type="entry name" value="Glycogen Phosphorylase B"/>
    <property type="match status" value="2"/>
</dbReference>
<dbReference type="OrthoDB" id="9797795at2"/>
<gene>
    <name evidence="3" type="ORF">ESZ00_03985</name>
</gene>
<dbReference type="GO" id="GO:0008713">
    <property type="term" value="F:ADP-heptose-lipopolysaccharide heptosyltransferase activity"/>
    <property type="evidence" value="ECO:0007669"/>
    <property type="project" value="TreeGrafter"/>
</dbReference>
<name>A0A4Q1SKY6_9BACT</name>
<dbReference type="CDD" id="cd03789">
    <property type="entry name" value="GT9_LPS_heptosyltransferase"/>
    <property type="match status" value="1"/>
</dbReference>
<evidence type="ECO:0000313" key="4">
    <source>
        <dbReference type="Proteomes" id="UP000290253"/>
    </source>
</evidence>
<proteinExistence type="predicted"/>
<evidence type="ECO:0000313" key="3">
    <source>
        <dbReference type="EMBL" id="RXS98139.1"/>
    </source>
</evidence>
<dbReference type="InterPro" id="IPR002201">
    <property type="entry name" value="Glyco_trans_9"/>
</dbReference>
<dbReference type="SUPFAM" id="SSF53756">
    <property type="entry name" value="UDP-Glycosyltransferase/glycogen phosphorylase"/>
    <property type="match status" value="1"/>
</dbReference>
<dbReference type="Pfam" id="PF01075">
    <property type="entry name" value="Glyco_transf_9"/>
    <property type="match status" value="1"/>
</dbReference>
<dbReference type="GO" id="GO:0009244">
    <property type="term" value="P:lipopolysaccharide core region biosynthetic process"/>
    <property type="evidence" value="ECO:0007669"/>
    <property type="project" value="TreeGrafter"/>
</dbReference>